<organism evidence="1 2">
    <name type="scientific">Cucumis sativus</name>
    <name type="common">Cucumber</name>
    <dbReference type="NCBI Taxonomy" id="3659"/>
    <lineage>
        <taxon>Eukaryota</taxon>
        <taxon>Viridiplantae</taxon>
        <taxon>Streptophyta</taxon>
        <taxon>Embryophyta</taxon>
        <taxon>Tracheophyta</taxon>
        <taxon>Spermatophyta</taxon>
        <taxon>Magnoliopsida</taxon>
        <taxon>eudicotyledons</taxon>
        <taxon>Gunneridae</taxon>
        <taxon>Pentapetalae</taxon>
        <taxon>rosids</taxon>
        <taxon>fabids</taxon>
        <taxon>Cucurbitales</taxon>
        <taxon>Cucurbitaceae</taxon>
        <taxon>Benincaseae</taxon>
        <taxon>Cucumis</taxon>
    </lineage>
</organism>
<gene>
    <name evidence="1" type="ORF">Csa_004472</name>
</gene>
<reference evidence="1 2" key="1">
    <citation type="journal article" date="2009" name="Nat. Genet.">
        <title>The genome of the cucumber, Cucumis sativus L.</title>
        <authorList>
            <person name="Huang S."/>
            <person name="Li R."/>
            <person name="Zhang Z."/>
            <person name="Li L."/>
            <person name="Gu X."/>
            <person name="Fan W."/>
            <person name="Lucas W.J."/>
            <person name="Wang X."/>
            <person name="Xie B."/>
            <person name="Ni P."/>
            <person name="Ren Y."/>
            <person name="Zhu H."/>
            <person name="Li J."/>
            <person name="Lin K."/>
            <person name="Jin W."/>
            <person name="Fei Z."/>
            <person name="Li G."/>
            <person name="Staub J."/>
            <person name="Kilian A."/>
            <person name="van der Vossen E.A."/>
            <person name="Wu Y."/>
            <person name="Guo J."/>
            <person name="He J."/>
            <person name="Jia Z."/>
            <person name="Ren Y."/>
            <person name="Tian G."/>
            <person name="Lu Y."/>
            <person name="Ruan J."/>
            <person name="Qian W."/>
            <person name="Wang M."/>
            <person name="Huang Q."/>
            <person name="Li B."/>
            <person name="Xuan Z."/>
            <person name="Cao J."/>
            <person name="Asan"/>
            <person name="Wu Z."/>
            <person name="Zhang J."/>
            <person name="Cai Q."/>
            <person name="Bai Y."/>
            <person name="Zhao B."/>
            <person name="Han Y."/>
            <person name="Li Y."/>
            <person name="Li X."/>
            <person name="Wang S."/>
            <person name="Shi Q."/>
            <person name="Liu S."/>
            <person name="Cho W.K."/>
            <person name="Kim J.Y."/>
            <person name="Xu Y."/>
            <person name="Heller-Uszynska K."/>
            <person name="Miao H."/>
            <person name="Cheng Z."/>
            <person name="Zhang S."/>
            <person name="Wu J."/>
            <person name="Yang Y."/>
            <person name="Kang H."/>
            <person name="Li M."/>
            <person name="Liang H."/>
            <person name="Ren X."/>
            <person name="Shi Z."/>
            <person name="Wen M."/>
            <person name="Jian M."/>
            <person name="Yang H."/>
            <person name="Zhang G."/>
            <person name="Yang Z."/>
            <person name="Chen R."/>
            <person name="Liu S."/>
            <person name="Li J."/>
            <person name="Ma L."/>
            <person name="Liu H."/>
            <person name="Zhou Y."/>
            <person name="Zhao J."/>
            <person name="Fang X."/>
            <person name="Li G."/>
            <person name="Fang L."/>
            <person name="Li Y."/>
            <person name="Liu D."/>
            <person name="Zheng H."/>
            <person name="Zhang Y."/>
            <person name="Qin N."/>
            <person name="Li Z."/>
            <person name="Yang G."/>
            <person name="Yang S."/>
            <person name="Bolund L."/>
            <person name="Kristiansen K."/>
            <person name="Zheng H."/>
            <person name="Li S."/>
            <person name="Zhang X."/>
            <person name="Yang H."/>
            <person name="Wang J."/>
            <person name="Sun R."/>
            <person name="Zhang B."/>
            <person name="Jiang S."/>
            <person name="Wang J."/>
            <person name="Du Y."/>
            <person name="Li S."/>
        </authorList>
    </citation>
    <scope>NUCLEOTIDE SEQUENCE [LARGE SCALE GENOMIC DNA]</scope>
    <source>
        <strain evidence="2">cv. 9930</strain>
        <tissue evidence="1">Leaf</tissue>
    </source>
</reference>
<reference evidence="1 2" key="3">
    <citation type="journal article" date="2010" name="BMC Genomics">
        <title>Transcriptome sequencing and comparative analysis of cucumber flowers with different sex types.</title>
        <authorList>
            <person name="Guo S."/>
            <person name="Zheng Y."/>
            <person name="Joung J.G."/>
            <person name="Liu S."/>
            <person name="Zhang Z."/>
            <person name="Crasta O.R."/>
            <person name="Sobral B.W."/>
            <person name="Xu Y."/>
            <person name="Huang S."/>
            <person name="Fei Z."/>
        </authorList>
    </citation>
    <scope>NUCLEOTIDE SEQUENCE [LARGE SCALE GENOMIC DNA]</scope>
    <source>
        <strain evidence="2">cv. 9930</strain>
        <tissue evidence="1">Leaf</tissue>
    </source>
</reference>
<reference evidence="1 2" key="5">
    <citation type="journal article" date="2019" name="Gigascience">
        <title>A chromosome-scale genome assembly of cucumber (Cucumis sativus L.).</title>
        <authorList>
            <person name="Li Q."/>
            <person name="Li H."/>
            <person name="Huang W."/>
            <person name="Xu Y."/>
            <person name="Zhou Q."/>
            <person name="Wang S."/>
            <person name="Ruan J."/>
            <person name="Huang S."/>
            <person name="Zhang Z."/>
        </authorList>
    </citation>
    <scope>NUCLEOTIDE SEQUENCE [LARGE SCALE GENOMIC DNA]</scope>
    <source>
        <strain evidence="2">cv. 9930</strain>
        <tissue evidence="1">Leaf</tissue>
    </source>
</reference>
<name>A0ACB6HBW7_CUCSA</name>
<comment type="caution">
    <text evidence="1">The sequence shown here is derived from an EMBL/GenBank/DDBJ whole genome shotgun (WGS) entry which is preliminary data.</text>
</comment>
<reference evidence="1 2" key="2">
    <citation type="journal article" date="2009" name="PLoS ONE">
        <title>An integrated genetic and cytogenetic map of the cucumber genome.</title>
        <authorList>
            <person name="Ren Y."/>
            <person name="Zhang Z."/>
            <person name="Liu J."/>
            <person name="Staub J.E."/>
            <person name="Han Y."/>
            <person name="Cheng Z."/>
            <person name="Li X."/>
            <person name="Lu J."/>
            <person name="Miao H."/>
            <person name="Kang H."/>
            <person name="Xie B."/>
            <person name="Gu X."/>
            <person name="Wang X."/>
            <person name="Du Y."/>
            <person name="Jin W."/>
            <person name="Huang S."/>
        </authorList>
    </citation>
    <scope>NUCLEOTIDE SEQUENCE [LARGE SCALE GENOMIC DNA]</scope>
    <source>
        <strain evidence="2">cv. 9930</strain>
        <tissue evidence="1">Leaf</tissue>
    </source>
</reference>
<dbReference type="EMBL" id="ACHR03000042">
    <property type="protein sequence ID" value="KAE8637379.1"/>
    <property type="molecule type" value="Genomic_DNA"/>
</dbReference>
<sequence>MGDPGGVNYPLFCANICVWDKHIPPGSIPQPSTLRFALNYTWEQGREPLHWDIDPTKTNGVGPGMAFADHLLAKASENLDCSRISEWIKGTGRYTSLIRRINASLESGGRLQGFVWFQGESDAALEVESQVYHKNLINFFKDLRDDLNQPTLPILLVKIANHDLNISPFISYVEDVRKAEEAVDHELLDVTTVDAKKAVQHVLNSAKNLIITMDISVYTLR</sequence>
<evidence type="ECO:0000313" key="1">
    <source>
        <dbReference type="EMBL" id="KAE8637379.1"/>
    </source>
</evidence>
<protein>
    <submittedName>
        <fullName evidence="1">Uncharacterized protein</fullName>
    </submittedName>
</protein>
<reference evidence="1 2" key="4">
    <citation type="journal article" date="2011" name="BMC Genomics">
        <title>RNA-Seq improves annotation of protein-coding genes in the cucumber genome.</title>
        <authorList>
            <person name="Li Z."/>
            <person name="Zhang Z."/>
            <person name="Yan P."/>
            <person name="Huang S."/>
            <person name="Fei Z."/>
            <person name="Lin K."/>
        </authorList>
    </citation>
    <scope>NUCLEOTIDE SEQUENCE [LARGE SCALE GENOMIC DNA]</scope>
    <source>
        <strain evidence="2">cv. 9930</strain>
        <tissue evidence="1">Leaf</tissue>
    </source>
</reference>
<accession>A0ACB6HBW7</accession>
<dbReference type="Proteomes" id="UP000029981">
    <property type="component" value="Unassembled WGS sequence"/>
</dbReference>
<evidence type="ECO:0000313" key="2">
    <source>
        <dbReference type="Proteomes" id="UP000029981"/>
    </source>
</evidence>
<keyword evidence="2" id="KW-1185">Reference proteome</keyword>
<proteinExistence type="predicted"/>